<protein>
    <recommendedName>
        <fullName evidence="10">Ribosomal RNA small subunit methyltransferase E</fullName>
        <ecNumber evidence="10">2.1.1.193</ecNumber>
    </recommendedName>
</protein>
<comment type="subcellular location">
    <subcellularLocation>
        <location evidence="1 10">Cytoplasm</location>
    </subcellularLocation>
</comment>
<dbReference type="NCBIfam" id="TIGR00046">
    <property type="entry name" value="RsmE family RNA methyltransferase"/>
    <property type="match status" value="1"/>
</dbReference>
<evidence type="ECO:0000256" key="7">
    <source>
        <dbReference type="ARBA" id="ARBA00022691"/>
    </source>
</evidence>
<keyword evidence="7 10" id="KW-0949">S-adenosyl-L-methionine</keyword>
<dbReference type="InterPro" id="IPR015947">
    <property type="entry name" value="PUA-like_sf"/>
</dbReference>
<evidence type="ECO:0000256" key="10">
    <source>
        <dbReference type="PIRNR" id="PIRNR015601"/>
    </source>
</evidence>
<dbReference type="STRING" id="760192.Halhy_0270"/>
<dbReference type="Pfam" id="PF20260">
    <property type="entry name" value="PUA_4"/>
    <property type="match status" value="1"/>
</dbReference>
<dbReference type="InterPro" id="IPR006700">
    <property type="entry name" value="RsmE"/>
</dbReference>
<dbReference type="GO" id="GO:0005737">
    <property type="term" value="C:cytoplasm"/>
    <property type="evidence" value="ECO:0007669"/>
    <property type="project" value="UniProtKB-SubCell"/>
</dbReference>
<dbReference type="GO" id="GO:0070042">
    <property type="term" value="F:rRNA (uridine-N3-)-methyltransferase activity"/>
    <property type="evidence" value="ECO:0007669"/>
    <property type="project" value="TreeGrafter"/>
</dbReference>
<comment type="similarity">
    <text evidence="2 10">Belongs to the RNA methyltransferase RsmE family.</text>
</comment>
<evidence type="ECO:0000256" key="9">
    <source>
        <dbReference type="ARBA" id="ARBA00047944"/>
    </source>
</evidence>
<dbReference type="HOGENOM" id="CLU_067442_4_1_10"/>
<reference evidence="13 14" key="1">
    <citation type="journal article" date="2011" name="Stand. Genomic Sci.">
        <title>Complete genome sequence of Haliscomenobacter hydrossis type strain (O).</title>
        <authorList>
            <consortium name="US DOE Joint Genome Institute (JGI-PGF)"/>
            <person name="Daligault H."/>
            <person name="Lapidus A."/>
            <person name="Zeytun A."/>
            <person name="Nolan M."/>
            <person name="Lucas S."/>
            <person name="Del Rio T.G."/>
            <person name="Tice H."/>
            <person name="Cheng J.F."/>
            <person name="Tapia R."/>
            <person name="Han C."/>
            <person name="Goodwin L."/>
            <person name="Pitluck S."/>
            <person name="Liolios K."/>
            <person name="Pagani I."/>
            <person name="Ivanova N."/>
            <person name="Huntemann M."/>
            <person name="Mavromatis K."/>
            <person name="Mikhailova N."/>
            <person name="Pati A."/>
            <person name="Chen A."/>
            <person name="Palaniappan K."/>
            <person name="Land M."/>
            <person name="Hauser L."/>
            <person name="Brambilla E.M."/>
            <person name="Rohde M."/>
            <person name="Verbarg S."/>
            <person name="Goker M."/>
            <person name="Bristow J."/>
            <person name="Eisen J.A."/>
            <person name="Markowitz V."/>
            <person name="Hugenholtz P."/>
            <person name="Kyrpides N.C."/>
            <person name="Klenk H.P."/>
            <person name="Woyke T."/>
        </authorList>
    </citation>
    <scope>NUCLEOTIDE SEQUENCE [LARGE SCALE GENOMIC DNA]</scope>
    <source>
        <strain evidence="14">ATCC 27775 / DSM 1100 / LMG 10767 / O</strain>
    </source>
</reference>
<organism evidence="13 14">
    <name type="scientific">Haliscomenobacter hydrossis (strain ATCC 27775 / DSM 1100 / LMG 10767 / O)</name>
    <dbReference type="NCBI Taxonomy" id="760192"/>
    <lineage>
        <taxon>Bacteria</taxon>
        <taxon>Pseudomonadati</taxon>
        <taxon>Bacteroidota</taxon>
        <taxon>Saprospiria</taxon>
        <taxon>Saprospirales</taxon>
        <taxon>Haliscomenobacteraceae</taxon>
        <taxon>Haliscomenobacter</taxon>
    </lineage>
</organism>
<dbReference type="KEGG" id="hhy:Halhy_0270"/>
<dbReference type="EC" id="2.1.1.193" evidence="10"/>
<evidence type="ECO:0000256" key="6">
    <source>
        <dbReference type="ARBA" id="ARBA00022679"/>
    </source>
</evidence>
<name>F4KVY4_HALH1</name>
<dbReference type="EMBL" id="CP002691">
    <property type="protein sequence ID" value="AEE48182.1"/>
    <property type="molecule type" value="Genomic_DNA"/>
</dbReference>
<comment type="catalytic activity">
    <reaction evidence="9 10">
        <text>uridine(1498) in 16S rRNA + S-adenosyl-L-methionine = N(3)-methyluridine(1498) in 16S rRNA + S-adenosyl-L-homocysteine + H(+)</text>
        <dbReference type="Rhea" id="RHEA:42920"/>
        <dbReference type="Rhea" id="RHEA-COMP:10283"/>
        <dbReference type="Rhea" id="RHEA-COMP:10284"/>
        <dbReference type="ChEBI" id="CHEBI:15378"/>
        <dbReference type="ChEBI" id="CHEBI:57856"/>
        <dbReference type="ChEBI" id="CHEBI:59789"/>
        <dbReference type="ChEBI" id="CHEBI:65315"/>
        <dbReference type="ChEBI" id="CHEBI:74502"/>
        <dbReference type="EC" id="2.1.1.193"/>
    </reaction>
</comment>
<dbReference type="Pfam" id="PF04452">
    <property type="entry name" value="Methyltrans_RNA"/>
    <property type="match status" value="1"/>
</dbReference>
<dbReference type="InterPro" id="IPR046886">
    <property type="entry name" value="RsmE_MTase_dom"/>
</dbReference>
<dbReference type="NCBIfam" id="NF008702">
    <property type="entry name" value="PRK11713.6-1"/>
    <property type="match status" value="1"/>
</dbReference>
<evidence type="ECO:0000256" key="2">
    <source>
        <dbReference type="ARBA" id="ARBA00005528"/>
    </source>
</evidence>
<dbReference type="GO" id="GO:0070475">
    <property type="term" value="P:rRNA base methylation"/>
    <property type="evidence" value="ECO:0007669"/>
    <property type="project" value="TreeGrafter"/>
</dbReference>
<keyword evidence="6 10" id="KW-0808">Transferase</keyword>
<evidence type="ECO:0000256" key="3">
    <source>
        <dbReference type="ARBA" id="ARBA00022490"/>
    </source>
</evidence>
<dbReference type="InterPro" id="IPR029026">
    <property type="entry name" value="tRNA_m1G_MTases_N"/>
</dbReference>
<dbReference type="InterPro" id="IPR029028">
    <property type="entry name" value="Alpha/beta_knot_MTases"/>
</dbReference>
<evidence type="ECO:0000313" key="14">
    <source>
        <dbReference type="Proteomes" id="UP000008461"/>
    </source>
</evidence>
<dbReference type="eggNOG" id="COG1385">
    <property type="taxonomic scope" value="Bacteria"/>
</dbReference>
<dbReference type="SUPFAM" id="SSF75217">
    <property type="entry name" value="alpha/beta knot"/>
    <property type="match status" value="1"/>
</dbReference>
<comment type="function">
    <text evidence="8 10">Specifically methylates the N3 position of the uracil ring of uridine 1498 (m3U1498) in 16S rRNA. Acts on the fully assembled 30S ribosomal subunit.</text>
</comment>
<dbReference type="Proteomes" id="UP000008461">
    <property type="component" value="Chromosome"/>
</dbReference>
<evidence type="ECO:0000259" key="12">
    <source>
        <dbReference type="Pfam" id="PF20260"/>
    </source>
</evidence>
<dbReference type="PANTHER" id="PTHR30027">
    <property type="entry name" value="RIBOSOMAL RNA SMALL SUBUNIT METHYLTRANSFERASE E"/>
    <property type="match status" value="1"/>
</dbReference>
<feature type="domain" description="Ribosomal RNA small subunit methyltransferase E methyltransferase" evidence="11">
    <location>
        <begin position="121"/>
        <end position="280"/>
    </location>
</feature>
<dbReference type="InterPro" id="IPR046887">
    <property type="entry name" value="RsmE_PUA-like"/>
</dbReference>
<accession>F4KVY4</accession>
<keyword evidence="3 10" id="KW-0963">Cytoplasm</keyword>
<sequence length="285" mass="32132">MILFSQLFNIAEELLVASRANVRKFNLEYSAALDSTGGIWTKSQNLSFNLLMNIFYASNIVGSLLELDEEETRHLQVLRYTPGRILSVVDGKGNWYEAELLELGKKLARAKINTQKQQTQRKPYHLHVAIAPTKNIERLEWFLEKATEIGVDEITPILCRHSERTQVRQDRLEKITLSAMKQSLKTFLPRLNPLQPLKTFLPAQANFSGQKCIAWITDPPAALLQQTYQRGQSVMIVIGPEGDFAPEEIELATQCNFAPVSLGQSRLRTETAGVVAVHTIELMNG</sequence>
<feature type="domain" description="Ribosomal RNA small subunit methyltransferase E PUA-like" evidence="12">
    <location>
        <begin position="67"/>
        <end position="112"/>
    </location>
</feature>
<dbReference type="CDD" id="cd18084">
    <property type="entry name" value="RsmE-like"/>
    <property type="match status" value="1"/>
</dbReference>
<dbReference type="PIRSF" id="PIRSF015601">
    <property type="entry name" value="MTase_slr0722"/>
    <property type="match status" value="1"/>
</dbReference>
<evidence type="ECO:0000313" key="13">
    <source>
        <dbReference type="EMBL" id="AEE48182.1"/>
    </source>
</evidence>
<dbReference type="SUPFAM" id="SSF88697">
    <property type="entry name" value="PUA domain-like"/>
    <property type="match status" value="1"/>
</dbReference>
<evidence type="ECO:0000259" key="11">
    <source>
        <dbReference type="Pfam" id="PF04452"/>
    </source>
</evidence>
<reference key="2">
    <citation type="submission" date="2011-04" db="EMBL/GenBank/DDBJ databases">
        <title>Complete sequence of chromosome of Haliscomenobacter hydrossis DSM 1100.</title>
        <authorList>
            <consortium name="US DOE Joint Genome Institute (JGI-PGF)"/>
            <person name="Lucas S."/>
            <person name="Han J."/>
            <person name="Lapidus A."/>
            <person name="Bruce D."/>
            <person name="Goodwin L."/>
            <person name="Pitluck S."/>
            <person name="Peters L."/>
            <person name="Kyrpides N."/>
            <person name="Mavromatis K."/>
            <person name="Ivanova N."/>
            <person name="Ovchinnikova G."/>
            <person name="Pagani I."/>
            <person name="Daligault H."/>
            <person name="Detter J.C."/>
            <person name="Han C."/>
            <person name="Land M."/>
            <person name="Hauser L."/>
            <person name="Markowitz V."/>
            <person name="Cheng J.-F."/>
            <person name="Hugenholtz P."/>
            <person name="Woyke T."/>
            <person name="Wu D."/>
            <person name="Verbarg S."/>
            <person name="Frueling A."/>
            <person name="Brambilla E."/>
            <person name="Klenk H.-P."/>
            <person name="Eisen J.A."/>
        </authorList>
    </citation>
    <scope>NUCLEOTIDE SEQUENCE</scope>
    <source>
        <strain>DSM 1100</strain>
    </source>
</reference>
<keyword evidence="14" id="KW-1185">Reference proteome</keyword>
<proteinExistence type="inferred from homology"/>
<keyword evidence="5 10" id="KW-0489">Methyltransferase</keyword>
<evidence type="ECO:0000256" key="5">
    <source>
        <dbReference type="ARBA" id="ARBA00022603"/>
    </source>
</evidence>
<dbReference type="AlphaFoldDB" id="F4KVY4"/>
<keyword evidence="4 10" id="KW-0698">rRNA processing</keyword>
<dbReference type="PANTHER" id="PTHR30027:SF3">
    <property type="entry name" value="16S RRNA (URACIL(1498)-N(3))-METHYLTRANSFERASE"/>
    <property type="match status" value="1"/>
</dbReference>
<dbReference type="Gene3D" id="3.40.1280.10">
    <property type="match status" value="1"/>
</dbReference>
<evidence type="ECO:0000256" key="1">
    <source>
        <dbReference type="ARBA" id="ARBA00004496"/>
    </source>
</evidence>
<evidence type="ECO:0000256" key="8">
    <source>
        <dbReference type="ARBA" id="ARBA00025699"/>
    </source>
</evidence>
<gene>
    <name evidence="13" type="ordered locus">Halhy_0270</name>
</gene>
<evidence type="ECO:0000256" key="4">
    <source>
        <dbReference type="ARBA" id="ARBA00022552"/>
    </source>
</evidence>